<feature type="signal peptide" evidence="2">
    <location>
        <begin position="1"/>
        <end position="25"/>
    </location>
</feature>
<protein>
    <submittedName>
        <fullName evidence="3">Uncharacterized protein</fullName>
    </submittedName>
</protein>
<dbReference type="AlphaFoldDB" id="A0A9W9YT11"/>
<keyword evidence="2" id="KW-0732">Signal</keyword>
<feature type="region of interest" description="Disordered" evidence="1">
    <location>
        <begin position="83"/>
        <end position="110"/>
    </location>
</feature>
<name>A0A9W9YT11_9CNID</name>
<accession>A0A9W9YT11</accession>
<dbReference type="OrthoDB" id="10443481at2759"/>
<comment type="caution">
    <text evidence="3">The sequence shown here is derived from an EMBL/GenBank/DDBJ whole genome shotgun (WGS) entry which is preliminary data.</text>
</comment>
<evidence type="ECO:0000313" key="3">
    <source>
        <dbReference type="EMBL" id="KAJ7362118.1"/>
    </source>
</evidence>
<dbReference type="EMBL" id="MU827307">
    <property type="protein sequence ID" value="KAJ7362118.1"/>
    <property type="molecule type" value="Genomic_DNA"/>
</dbReference>
<dbReference type="Proteomes" id="UP001163046">
    <property type="component" value="Unassembled WGS sequence"/>
</dbReference>
<evidence type="ECO:0000256" key="2">
    <source>
        <dbReference type="SAM" id="SignalP"/>
    </source>
</evidence>
<evidence type="ECO:0000313" key="4">
    <source>
        <dbReference type="Proteomes" id="UP001163046"/>
    </source>
</evidence>
<feature type="chain" id="PRO_5040871745" evidence="2">
    <location>
        <begin position="26"/>
        <end position="110"/>
    </location>
</feature>
<keyword evidence="4" id="KW-1185">Reference proteome</keyword>
<organism evidence="3 4">
    <name type="scientific">Desmophyllum pertusum</name>
    <dbReference type="NCBI Taxonomy" id="174260"/>
    <lineage>
        <taxon>Eukaryota</taxon>
        <taxon>Metazoa</taxon>
        <taxon>Cnidaria</taxon>
        <taxon>Anthozoa</taxon>
        <taxon>Hexacorallia</taxon>
        <taxon>Scleractinia</taxon>
        <taxon>Caryophylliina</taxon>
        <taxon>Caryophylliidae</taxon>
        <taxon>Desmophyllum</taxon>
    </lineage>
</organism>
<evidence type="ECO:0000256" key="1">
    <source>
        <dbReference type="SAM" id="MobiDB-lite"/>
    </source>
</evidence>
<reference evidence="3" key="1">
    <citation type="submission" date="2023-01" db="EMBL/GenBank/DDBJ databases">
        <title>Genome assembly of the deep-sea coral Lophelia pertusa.</title>
        <authorList>
            <person name="Herrera S."/>
            <person name="Cordes E."/>
        </authorList>
    </citation>
    <scope>NUCLEOTIDE SEQUENCE</scope>
    <source>
        <strain evidence="3">USNM1676648</strain>
        <tissue evidence="3">Polyp</tissue>
    </source>
</reference>
<gene>
    <name evidence="3" type="ORF">OS493_013209</name>
</gene>
<sequence>MTVLSGTLSLSAVVVFLSLIQISDLRPTPVASYVRTQPPCKDGSFYVESVFAYFNCSICVEQSHYINCNVCCPASATAIPTPSISTPKTKPSVTSLKIKLPPSSKSVRNH</sequence>
<proteinExistence type="predicted"/>